<feature type="region of interest" description="Disordered" evidence="2">
    <location>
        <begin position="1572"/>
        <end position="1625"/>
    </location>
</feature>
<feature type="region of interest" description="Disordered" evidence="2">
    <location>
        <begin position="70"/>
        <end position="95"/>
    </location>
</feature>
<sequence>MASDLSSGCTDAIEVLDEREEGEISLEDVSSSEEGHLSYGYGTRATRCINCHSIQHCAPWCTSTRYYHPKNSSRKDAVQEKENRHYAKDAGSTGVKHAVSTLQEKNDDLVPISSDSDMEIVGLADNTKQIVISQLSRSRSKKKKKKKRTHSSVLTIDDFVSSSTDLTVGETTLKHDSDNTKGDRVSRSHHRELSPIRKSFRSRGITKSPSRRHRTSTWMQSPIRKSRSPITRPRSPMLRRSPRRLRSPKRSPYRSPSRTIPKKISKNEQSSPSSTSIDVYGNVDKLLKKVRHLDSVGIHTQEENAKSKEHSSSLKEKLSNMMKGMSDNNGNVTNCTKEKTITCAETHNDADDEDDLALLRQKALETKQKRIDKSNEQTKSEYENKTITYNDDDHDEEDLELRMIALRSAVLKKHQNRVQRGVKSRKHNNSIISRSESPFTQSFLDSIPIPSEKRMDSPSPIYVPLSNENTHMEDMELDTDVEREKEKLPYSPTDNITTDVPIDTELLGIQPSDVSFINLNKRINSPLFDNTSTQLERGTLQTGIIENKSYLPNVMNCTDTETIFYETNADAPYSPSDSIETSRSDIATIKHCGTSISAFQFSSTHSSMPNDVPGANGTCTTMDITMSQERPYSPTDAPMYDPDLSQTLPLIQTLHSSNNSCIMSMEETYDTSYGNSSVAKMHEKSKLQYSAQQINMSENRHINEGGNIITRKQIDSPRFSETSSISPNDSMITIDDLLDAEMDPSPPRSASRNGENVETTSSNRIHQITKLTEEPLYMQGIPDVTKDINKIPTLINRTLVPAPILKSNKQLQQPLPTKKYESQVEPTFKSAEMQPVSIDFNINTKCSTQFKPMRLASVTKKPQTILSTPTAFQGCANDDTTNKISENVPLSKEEHDTTCPTDISINSDKVVINNRDSVPKKRKRTRRGGRRRSSNAMQIVNNKISNKNIEGSKHDTDALKLRETSANIMYENAESRYSDTHEKQDNISNAVTSTDSNNARLMQSDQENKPSLLLDENCIKSKASIPCSEIQKHDSVQHPTNLKTHINSCSEVVDEKKVAASRRPSLDEDEDALRAILLASLAKRTKSSDVSSTNTPLTTTAATLSNITTVQSVHNAQMSTSTPLHSMHQTIQSNTKLHSLTQSINPYNFGDEKSHATKENTVSTSTDAVSVLPLTNPTRKRPLPMPKGPTRKFVKKVSIPASTKVVNNAKKYQNTVVQRKLILQKAASIYNTEKLKDIKPIFNTKNCENKWSSNAKIISSDAQRIVINLESDTESDSEHERLKANSISVSNSKKLEKRQILTIPTTDFEKSVDQFLRDVRKKQETAAASKQTISLHNVIKKNSASATSVENKISPTVHTPLAVRHLPVSKQEEYRRLKQQILEHEILKLQRTVESGTSKKANNTSVTPHSTTSDNLNKESSQPLKEDQNVLTKVQNLNSQTVTKNSNDKGTEVKRNTNTLKSSVNPTSVDKDLESNNAGRQSSAMSYSRTVNLRSSNETAPNEDNTKTNTTESNVASLDAKPTLQTTSSLQDARKPKTTDASLKVLTKDELNHKFVQIQVKQHESGRVVTINDRTCPPEKTDLGHGMKHDEENVSSESNRSRGDNICTEHREDQAKQQSKINKTNNMDTDRISVEESKEERDIRQKEIAFNDINNLNRLNVNFAIEPEKSQSKEAMENNGGQLFTSVQDETEDRTNLNVSNVETNDDSLLQPTSNIIEENKITNVEELWESIKKDVKTELNSLIHLPRTEQERHLTDTEQKLVTKRYTVLDDLAEMSGDLRQWDMERDLQTNLVEEVKKLREQLKVAEEKLRVHRNRVNSIGPKVMAAHEKINSGRRECFKLSRICMVLGTKVVGQDYKIPQAGANLLDNKLKEVANHTRQLSKKKVPSVSIPENYTLLEKSVISSAHTEIVQNNSPEVFPAEREARNFEHSLAIEQDDHNENNNTIAIASKDENVLTIANTQQSAELEEEKEEDNLCGTNDTVEQDHHCDRTSEAELYDSPVRLKQDCDIDRSTEVAGSAILKDVDHQKKITIEPYVSMLTHLKVPRNTNPNGVLCPYELMGTCNDGDYQEILRQQDSVDPDPYGTYGSSLSKQKQLPKMVSCPHDGRSFCTNYCHFIM</sequence>
<feature type="compositionally biased region" description="Basic residues" evidence="2">
    <location>
        <begin position="920"/>
        <end position="933"/>
    </location>
</feature>
<feature type="compositionally biased region" description="Polar residues" evidence="2">
    <location>
        <begin position="267"/>
        <end position="277"/>
    </location>
</feature>
<feature type="compositionally biased region" description="Basic residues" evidence="2">
    <location>
        <begin position="240"/>
        <end position="252"/>
    </location>
</feature>
<reference evidence="3" key="1">
    <citation type="submission" date="2021-08" db="EMBL/GenBank/DDBJ databases">
        <authorList>
            <person name="Misof B."/>
            <person name="Oliver O."/>
            <person name="Podsiadlowski L."/>
            <person name="Donath A."/>
            <person name="Peters R."/>
            <person name="Mayer C."/>
            <person name="Rust J."/>
            <person name="Gunkel S."/>
            <person name="Lesny P."/>
            <person name="Martin S."/>
            <person name="Oeyen J.P."/>
            <person name="Petersen M."/>
            <person name="Panagiotis P."/>
            <person name="Wilbrandt J."/>
            <person name="Tanja T."/>
        </authorList>
    </citation>
    <scope>NUCLEOTIDE SEQUENCE</scope>
    <source>
        <strain evidence="3">GBR_01_08_01A</strain>
        <tissue evidence="3">Thorax + abdomen</tissue>
    </source>
</reference>
<feature type="compositionally biased region" description="Basic and acidic residues" evidence="2">
    <location>
        <begin position="73"/>
        <end position="88"/>
    </location>
</feature>
<feature type="compositionally biased region" description="Polar residues" evidence="2">
    <location>
        <begin position="1475"/>
        <end position="1516"/>
    </location>
</feature>
<name>A0AAD9RW95_9HYME</name>
<feature type="compositionally biased region" description="Basic and acidic residues" evidence="2">
    <location>
        <begin position="1446"/>
        <end position="1455"/>
    </location>
</feature>
<feature type="compositionally biased region" description="Basic and acidic residues" evidence="2">
    <location>
        <begin position="1576"/>
        <end position="1592"/>
    </location>
</feature>
<dbReference type="EMBL" id="JAIFRP010000007">
    <property type="protein sequence ID" value="KAK2587097.1"/>
    <property type="molecule type" value="Genomic_DNA"/>
</dbReference>
<gene>
    <name evidence="3" type="ORF">KPH14_002863</name>
</gene>
<dbReference type="Proteomes" id="UP001258017">
    <property type="component" value="Unassembled WGS sequence"/>
</dbReference>
<feature type="compositionally biased region" description="Polar residues" evidence="2">
    <location>
        <begin position="1456"/>
        <end position="1468"/>
    </location>
</feature>
<evidence type="ECO:0000256" key="2">
    <source>
        <dbReference type="SAM" id="MobiDB-lite"/>
    </source>
</evidence>
<comment type="caution">
    <text evidence="3">The sequence shown here is derived from an EMBL/GenBank/DDBJ whole genome shotgun (WGS) entry which is preliminary data.</text>
</comment>
<feature type="region of interest" description="Disordered" evidence="2">
    <location>
        <begin position="1393"/>
        <end position="1538"/>
    </location>
</feature>
<keyword evidence="4" id="KW-1185">Reference proteome</keyword>
<feature type="compositionally biased region" description="Basic and acidic residues" evidence="2">
    <location>
        <begin position="172"/>
        <end position="195"/>
    </location>
</feature>
<feature type="region of interest" description="Disordered" evidence="2">
    <location>
        <begin position="171"/>
        <end position="278"/>
    </location>
</feature>
<keyword evidence="1" id="KW-0175">Coiled coil</keyword>
<organism evidence="3 4">
    <name type="scientific">Odynerus spinipes</name>
    <dbReference type="NCBI Taxonomy" id="1348599"/>
    <lineage>
        <taxon>Eukaryota</taxon>
        <taxon>Metazoa</taxon>
        <taxon>Ecdysozoa</taxon>
        <taxon>Arthropoda</taxon>
        <taxon>Hexapoda</taxon>
        <taxon>Insecta</taxon>
        <taxon>Pterygota</taxon>
        <taxon>Neoptera</taxon>
        <taxon>Endopterygota</taxon>
        <taxon>Hymenoptera</taxon>
        <taxon>Apocrita</taxon>
        <taxon>Aculeata</taxon>
        <taxon>Vespoidea</taxon>
        <taxon>Vespidae</taxon>
        <taxon>Eumeninae</taxon>
        <taxon>Odynerus</taxon>
    </lineage>
</organism>
<reference evidence="3" key="2">
    <citation type="journal article" date="2023" name="Commun. Biol.">
        <title>Intrasexual cuticular hydrocarbon dimorphism in a wasp sheds light on hydrocarbon biosynthesis genes in Hymenoptera.</title>
        <authorList>
            <person name="Moris V.C."/>
            <person name="Podsiadlowski L."/>
            <person name="Martin S."/>
            <person name="Oeyen J.P."/>
            <person name="Donath A."/>
            <person name="Petersen M."/>
            <person name="Wilbrandt J."/>
            <person name="Misof B."/>
            <person name="Liedtke D."/>
            <person name="Thamm M."/>
            <person name="Scheiner R."/>
            <person name="Schmitt T."/>
            <person name="Niehuis O."/>
        </authorList>
    </citation>
    <scope>NUCLEOTIDE SEQUENCE</scope>
    <source>
        <strain evidence="3">GBR_01_08_01A</strain>
    </source>
</reference>
<protein>
    <submittedName>
        <fullName evidence="3">Uncharacterized protein</fullName>
    </submittedName>
</protein>
<feature type="region of interest" description="Disordered" evidence="2">
    <location>
        <begin position="913"/>
        <end position="936"/>
    </location>
</feature>
<feature type="region of interest" description="Disordered" evidence="2">
    <location>
        <begin position="739"/>
        <end position="762"/>
    </location>
</feature>
<feature type="compositionally biased region" description="Polar residues" evidence="2">
    <location>
        <begin position="748"/>
        <end position="762"/>
    </location>
</feature>
<proteinExistence type="predicted"/>
<evidence type="ECO:0000313" key="4">
    <source>
        <dbReference type="Proteomes" id="UP001258017"/>
    </source>
</evidence>
<evidence type="ECO:0000313" key="3">
    <source>
        <dbReference type="EMBL" id="KAK2587097.1"/>
    </source>
</evidence>
<feature type="coiled-coil region" evidence="1">
    <location>
        <begin position="1790"/>
        <end position="1817"/>
    </location>
</feature>
<feature type="compositionally biased region" description="Polar residues" evidence="2">
    <location>
        <begin position="1393"/>
        <end position="1445"/>
    </location>
</feature>
<evidence type="ECO:0000256" key="1">
    <source>
        <dbReference type="SAM" id="Coils"/>
    </source>
</evidence>
<feature type="compositionally biased region" description="Basic and acidic residues" evidence="2">
    <location>
        <begin position="1599"/>
        <end position="1615"/>
    </location>
</feature>
<feature type="compositionally biased region" description="Polar residues" evidence="2">
    <location>
        <begin position="1616"/>
        <end position="1625"/>
    </location>
</feature>
<accession>A0AAD9RW95</accession>